<protein>
    <submittedName>
        <fullName evidence="2">Transposon Ty3-I Gag-Pol polyprotein</fullName>
    </submittedName>
</protein>
<accession>A0A5A7U369</accession>
<dbReference type="EMBL" id="SSTE01012402">
    <property type="protein sequence ID" value="KAA0048727.1"/>
    <property type="molecule type" value="Genomic_DNA"/>
</dbReference>
<dbReference type="Proteomes" id="UP000321393">
    <property type="component" value="Unassembled WGS sequence"/>
</dbReference>
<dbReference type="InterPro" id="IPR016197">
    <property type="entry name" value="Chromo-like_dom_sf"/>
</dbReference>
<evidence type="ECO:0000313" key="2">
    <source>
        <dbReference type="EMBL" id="KAA0048727.1"/>
    </source>
</evidence>
<reference evidence="4 5" key="1">
    <citation type="submission" date="2019-08" db="EMBL/GenBank/DDBJ databases">
        <title>Draft genome sequences of two oriental melons (Cucumis melo L. var makuwa).</title>
        <authorList>
            <person name="Kwon S.-Y."/>
        </authorList>
    </citation>
    <scope>NUCLEOTIDE SEQUENCE [LARGE SCALE GENOMIC DNA]</scope>
    <source>
        <strain evidence="5">cv. Chang Bougi</strain>
        <strain evidence="4">cv. SW 3</strain>
        <tissue evidence="2">Leaf</tissue>
    </source>
</reference>
<gene>
    <name evidence="3" type="ORF">E5676_scaffold265G00090</name>
    <name evidence="2" type="ORF">E6C27_scaffold43G00210</name>
</gene>
<evidence type="ECO:0000259" key="1">
    <source>
        <dbReference type="Pfam" id="PF24626"/>
    </source>
</evidence>
<dbReference type="EMBL" id="SSTD01012952">
    <property type="protein sequence ID" value="TYK07899.1"/>
    <property type="molecule type" value="Genomic_DNA"/>
</dbReference>
<evidence type="ECO:0000313" key="5">
    <source>
        <dbReference type="Proteomes" id="UP000321947"/>
    </source>
</evidence>
<name>A0A5A7U369_CUCMM</name>
<dbReference type="Gene3D" id="2.40.50.40">
    <property type="match status" value="1"/>
</dbReference>
<organism evidence="2 4">
    <name type="scientific">Cucumis melo var. makuwa</name>
    <name type="common">Oriental melon</name>
    <dbReference type="NCBI Taxonomy" id="1194695"/>
    <lineage>
        <taxon>Eukaryota</taxon>
        <taxon>Viridiplantae</taxon>
        <taxon>Streptophyta</taxon>
        <taxon>Embryophyta</taxon>
        <taxon>Tracheophyta</taxon>
        <taxon>Spermatophyta</taxon>
        <taxon>Magnoliopsida</taxon>
        <taxon>eudicotyledons</taxon>
        <taxon>Gunneridae</taxon>
        <taxon>Pentapetalae</taxon>
        <taxon>rosids</taxon>
        <taxon>fabids</taxon>
        <taxon>Cucurbitales</taxon>
        <taxon>Cucurbitaceae</taxon>
        <taxon>Benincaseae</taxon>
        <taxon>Cucumis</taxon>
    </lineage>
</organism>
<evidence type="ECO:0000313" key="4">
    <source>
        <dbReference type="Proteomes" id="UP000321393"/>
    </source>
</evidence>
<dbReference type="InterPro" id="IPR056924">
    <property type="entry name" value="SH3_Tf2-1"/>
</dbReference>
<sequence length="169" mass="19851">MSITTSLGLLGNRDTPNSTLDEQLKERDTALGALKEHLRIAQEKMKKYADLKQRKVEYQVGDMVFLKIRPYRQVSLRKKRNEKLSQFFGPYKILERVGPMAYKLDLPSTASIHPVFHVLQLKKILGGWDVLVSWKGLPRHEATWEPYDEMQQRFLEFHLEDKDNREEVP</sequence>
<dbReference type="OrthoDB" id="5554229at2759"/>
<dbReference type="Proteomes" id="UP000321947">
    <property type="component" value="Unassembled WGS sequence"/>
</dbReference>
<dbReference type="SUPFAM" id="SSF54160">
    <property type="entry name" value="Chromo domain-like"/>
    <property type="match status" value="1"/>
</dbReference>
<dbReference type="Pfam" id="PF24626">
    <property type="entry name" value="SH3_Tf2-1"/>
    <property type="match status" value="1"/>
</dbReference>
<proteinExistence type="predicted"/>
<dbReference type="AlphaFoldDB" id="A0A5A7U369"/>
<dbReference type="PANTHER" id="PTHR46148">
    <property type="entry name" value="CHROMO DOMAIN-CONTAINING PROTEIN"/>
    <property type="match status" value="1"/>
</dbReference>
<comment type="caution">
    <text evidence="2">The sequence shown here is derived from an EMBL/GenBank/DDBJ whole genome shotgun (WGS) entry which is preliminary data.</text>
</comment>
<dbReference type="PANTHER" id="PTHR46148:SF52">
    <property type="entry name" value="OS04G0603800 PROTEIN"/>
    <property type="match status" value="1"/>
</dbReference>
<evidence type="ECO:0000313" key="3">
    <source>
        <dbReference type="EMBL" id="TYK07899.1"/>
    </source>
</evidence>
<feature type="domain" description="Tf2-1-like SH3-like" evidence="1">
    <location>
        <begin position="61"/>
        <end position="124"/>
    </location>
</feature>